<gene>
    <name evidence="3" type="ORF">CMEL01_16137</name>
</gene>
<evidence type="ECO:0000313" key="3">
    <source>
        <dbReference type="EMBL" id="KAK1457126.1"/>
    </source>
</evidence>
<organism evidence="3 4">
    <name type="scientific">Colletotrichum melonis</name>
    <dbReference type="NCBI Taxonomy" id="1209925"/>
    <lineage>
        <taxon>Eukaryota</taxon>
        <taxon>Fungi</taxon>
        <taxon>Dikarya</taxon>
        <taxon>Ascomycota</taxon>
        <taxon>Pezizomycotina</taxon>
        <taxon>Sordariomycetes</taxon>
        <taxon>Hypocreomycetidae</taxon>
        <taxon>Glomerellales</taxon>
        <taxon>Glomerellaceae</taxon>
        <taxon>Colletotrichum</taxon>
        <taxon>Colletotrichum acutatum species complex</taxon>
    </lineage>
</organism>
<dbReference type="Proteomes" id="UP001239795">
    <property type="component" value="Unassembled WGS sequence"/>
</dbReference>
<reference evidence="3 4" key="1">
    <citation type="submission" date="2016-10" db="EMBL/GenBank/DDBJ databases">
        <title>The genome sequence of Colletotrichum fioriniae PJ7.</title>
        <authorList>
            <person name="Baroncelli R."/>
        </authorList>
    </citation>
    <scope>NUCLEOTIDE SEQUENCE [LARGE SCALE GENOMIC DNA]</scope>
    <source>
        <strain evidence="3">Col 31</strain>
    </source>
</reference>
<feature type="signal peptide" evidence="2">
    <location>
        <begin position="1"/>
        <end position="22"/>
    </location>
</feature>
<evidence type="ECO:0008006" key="5">
    <source>
        <dbReference type="Google" id="ProtNLM"/>
    </source>
</evidence>
<name>A0AAI9UEZ5_9PEZI</name>
<dbReference type="AlphaFoldDB" id="A0AAI9UEZ5"/>
<accession>A0AAI9UEZ5</accession>
<comment type="caution">
    <text evidence="3">The sequence shown here is derived from an EMBL/GenBank/DDBJ whole genome shotgun (WGS) entry which is preliminary data.</text>
</comment>
<dbReference type="EMBL" id="MLGG01000017">
    <property type="protein sequence ID" value="KAK1457126.1"/>
    <property type="molecule type" value="Genomic_DNA"/>
</dbReference>
<sequence>MGVVVCACCQMGFLLYSVPVQARAVTAKYAETGPVVGNRSGLHPRNERPRRYGGWPAADALASHRNAPERGFRGAIASNPR</sequence>
<feature type="chain" id="PRO_5042530852" description="Secreted protein" evidence="2">
    <location>
        <begin position="23"/>
        <end position="81"/>
    </location>
</feature>
<evidence type="ECO:0000256" key="1">
    <source>
        <dbReference type="SAM" id="MobiDB-lite"/>
    </source>
</evidence>
<evidence type="ECO:0000256" key="2">
    <source>
        <dbReference type="SAM" id="SignalP"/>
    </source>
</evidence>
<proteinExistence type="predicted"/>
<keyword evidence="2" id="KW-0732">Signal</keyword>
<protein>
    <recommendedName>
        <fullName evidence="5">Secreted protein</fullName>
    </recommendedName>
</protein>
<evidence type="ECO:0000313" key="4">
    <source>
        <dbReference type="Proteomes" id="UP001239795"/>
    </source>
</evidence>
<feature type="region of interest" description="Disordered" evidence="1">
    <location>
        <begin position="35"/>
        <end position="55"/>
    </location>
</feature>
<keyword evidence="4" id="KW-1185">Reference proteome</keyword>